<dbReference type="InterPro" id="IPR036661">
    <property type="entry name" value="Luciferase-like_sf"/>
</dbReference>
<dbReference type="PANTHER" id="PTHR30137:SF8">
    <property type="entry name" value="BLR5498 PROTEIN"/>
    <property type="match status" value="1"/>
</dbReference>
<gene>
    <name evidence="4" type="ORF">FHR75_000215</name>
</gene>
<dbReference type="EMBL" id="JACHVY010000001">
    <property type="protein sequence ID" value="MBB2899427.1"/>
    <property type="molecule type" value="Genomic_DNA"/>
</dbReference>
<proteinExistence type="predicted"/>
<dbReference type="GO" id="GO:0016705">
    <property type="term" value="F:oxidoreductase activity, acting on paired donors, with incorporation or reduction of molecular oxygen"/>
    <property type="evidence" value="ECO:0007669"/>
    <property type="project" value="InterPro"/>
</dbReference>
<dbReference type="SUPFAM" id="SSF51679">
    <property type="entry name" value="Bacterial luciferase-like"/>
    <property type="match status" value="1"/>
</dbReference>
<evidence type="ECO:0000259" key="3">
    <source>
        <dbReference type="Pfam" id="PF00296"/>
    </source>
</evidence>
<dbReference type="InterPro" id="IPR050766">
    <property type="entry name" value="Bact_Lucif_Oxidored"/>
</dbReference>
<dbReference type="Pfam" id="PF00296">
    <property type="entry name" value="Bac_luciferase"/>
    <property type="match status" value="1"/>
</dbReference>
<reference evidence="4 5" key="2">
    <citation type="submission" date="2020-08" db="EMBL/GenBank/DDBJ databases">
        <authorList>
            <person name="Partida-Martinez L."/>
            <person name="Huntemann M."/>
            <person name="Clum A."/>
            <person name="Wang J."/>
            <person name="Palaniappan K."/>
            <person name="Ritter S."/>
            <person name="Chen I.-M."/>
            <person name="Stamatis D."/>
            <person name="Reddy T."/>
            <person name="O'Malley R."/>
            <person name="Daum C."/>
            <person name="Shapiro N."/>
            <person name="Ivanova N."/>
            <person name="Kyrpides N."/>
            <person name="Woyke T."/>
        </authorList>
    </citation>
    <scope>NUCLEOTIDE SEQUENCE [LARGE SCALE GENOMIC DNA]</scope>
    <source>
        <strain evidence="4 5">AS2.23</strain>
    </source>
</reference>
<dbReference type="Proteomes" id="UP000533269">
    <property type="component" value="Unassembled WGS sequence"/>
</dbReference>
<comment type="caution">
    <text evidence="4">The sequence shown here is derived from an EMBL/GenBank/DDBJ whole genome shotgun (WGS) entry which is preliminary data.</text>
</comment>
<accession>A0A7W4TJ65</accession>
<dbReference type="NCBIfam" id="TIGR03858">
    <property type="entry name" value="LLM_2I7G"/>
    <property type="match status" value="1"/>
</dbReference>
<protein>
    <submittedName>
        <fullName evidence="4">Putative LLM family oxidoreductase</fullName>
    </submittedName>
</protein>
<dbReference type="RefSeq" id="WP_183390086.1">
    <property type="nucleotide sequence ID" value="NZ_JACHVY010000001.1"/>
</dbReference>
<feature type="domain" description="Luciferase-like" evidence="3">
    <location>
        <begin position="33"/>
        <end position="314"/>
    </location>
</feature>
<evidence type="ECO:0000313" key="4">
    <source>
        <dbReference type="EMBL" id="MBB2899427.1"/>
    </source>
</evidence>
<organism evidence="4 5">
    <name type="scientific">Kineococcus radiotolerans</name>
    <dbReference type="NCBI Taxonomy" id="131568"/>
    <lineage>
        <taxon>Bacteria</taxon>
        <taxon>Bacillati</taxon>
        <taxon>Actinomycetota</taxon>
        <taxon>Actinomycetes</taxon>
        <taxon>Kineosporiales</taxon>
        <taxon>Kineosporiaceae</taxon>
        <taxon>Kineococcus</taxon>
    </lineage>
</organism>
<evidence type="ECO:0000313" key="5">
    <source>
        <dbReference type="Proteomes" id="UP000533269"/>
    </source>
</evidence>
<sequence>MTTTDAADVSTTVQFGIDTFGDVPRDEEGRLVSHARAIRATVEEAVLADQTGVDVIAVGEHHRPEYAISTPETVLAGIATRTSRIHLASGVTVLSSDDPVRVFQRFATLDALSNGRAEVILGRGSFTESFPLFGYDLSDYDVLFEEKIELFHRLLDEGPVTWEGTTRAALHEAEVYPRTESGRLTTWVGVGGSPESVVRTARYGFRLMLAIIGGPPARFGPYLDLYERATSELGTTAHPVGMHSPGFVARTDEEAKALYYPGYEEMRNRIGALRGWPPLRRSEFDAEVESGSLYVGSPETVARRVADAIRTLGVGRFDMIYSSAGAVSAGARLRAVELYGAEVVPLVREMLADALAGAGSRSGQVR</sequence>
<reference evidence="4 5" key="1">
    <citation type="submission" date="2020-08" db="EMBL/GenBank/DDBJ databases">
        <title>The Agave Microbiome: Exploring the role of microbial communities in plant adaptations to desert environments.</title>
        <authorList>
            <person name="Partida-Martinez L.P."/>
        </authorList>
    </citation>
    <scope>NUCLEOTIDE SEQUENCE [LARGE SCALE GENOMIC DNA]</scope>
    <source>
        <strain evidence="4 5">AS2.23</strain>
    </source>
</reference>
<dbReference type="PANTHER" id="PTHR30137">
    <property type="entry name" value="LUCIFERASE-LIKE MONOOXYGENASE"/>
    <property type="match status" value="1"/>
</dbReference>
<evidence type="ECO:0000256" key="1">
    <source>
        <dbReference type="ARBA" id="ARBA00023002"/>
    </source>
</evidence>
<dbReference type="InterPro" id="IPR011251">
    <property type="entry name" value="Luciferase-like_dom"/>
</dbReference>
<dbReference type="GO" id="GO:0004497">
    <property type="term" value="F:monooxygenase activity"/>
    <property type="evidence" value="ECO:0007669"/>
    <property type="project" value="UniProtKB-KW"/>
</dbReference>
<name>A0A7W4TJ65_KINRA</name>
<dbReference type="Gene3D" id="3.20.20.30">
    <property type="entry name" value="Luciferase-like domain"/>
    <property type="match status" value="1"/>
</dbReference>
<dbReference type="InterPro" id="IPR022290">
    <property type="entry name" value="LLM_Atu2307-like"/>
</dbReference>
<dbReference type="AlphaFoldDB" id="A0A7W4TJ65"/>
<dbReference type="GO" id="GO:0005829">
    <property type="term" value="C:cytosol"/>
    <property type="evidence" value="ECO:0007669"/>
    <property type="project" value="TreeGrafter"/>
</dbReference>
<keyword evidence="2" id="KW-0503">Monooxygenase</keyword>
<keyword evidence="1" id="KW-0560">Oxidoreductase</keyword>
<evidence type="ECO:0000256" key="2">
    <source>
        <dbReference type="ARBA" id="ARBA00023033"/>
    </source>
</evidence>